<name>A0A7X0RGC6_9ACTN</name>
<dbReference type="InterPro" id="IPR011013">
    <property type="entry name" value="Gal_mutarotase_sf_dom"/>
</dbReference>
<dbReference type="PANTHER" id="PTHR10091:SF0">
    <property type="entry name" value="GALACTOSE MUTAROTASE"/>
    <property type="match status" value="1"/>
</dbReference>
<dbReference type="RefSeq" id="WP_185252911.1">
    <property type="nucleotide sequence ID" value="NZ_JACKXE010000001.1"/>
</dbReference>
<dbReference type="GO" id="GO:0004034">
    <property type="term" value="F:aldose 1-epimerase activity"/>
    <property type="evidence" value="ECO:0007669"/>
    <property type="project" value="TreeGrafter"/>
</dbReference>
<dbReference type="SUPFAM" id="SSF74650">
    <property type="entry name" value="Galactose mutarotase-like"/>
    <property type="match status" value="1"/>
</dbReference>
<reference evidence="1 2" key="1">
    <citation type="submission" date="2020-08" db="EMBL/GenBank/DDBJ databases">
        <authorList>
            <person name="Seo M.-J."/>
        </authorList>
    </citation>
    <scope>NUCLEOTIDE SEQUENCE [LARGE SCALE GENOMIC DNA]</scope>
    <source>
        <strain evidence="1 2">KIGAM211</strain>
    </source>
</reference>
<organism evidence="1 2">
    <name type="scientific">Nocardioides luti</name>
    <dbReference type="NCBI Taxonomy" id="2761101"/>
    <lineage>
        <taxon>Bacteria</taxon>
        <taxon>Bacillati</taxon>
        <taxon>Actinomycetota</taxon>
        <taxon>Actinomycetes</taxon>
        <taxon>Propionibacteriales</taxon>
        <taxon>Nocardioidaceae</taxon>
        <taxon>Nocardioides</taxon>
    </lineage>
</organism>
<dbReference type="GO" id="GO:0005737">
    <property type="term" value="C:cytoplasm"/>
    <property type="evidence" value="ECO:0007669"/>
    <property type="project" value="TreeGrafter"/>
</dbReference>
<dbReference type="EMBL" id="JACKXE010000001">
    <property type="protein sequence ID" value="MBB6627786.1"/>
    <property type="molecule type" value="Genomic_DNA"/>
</dbReference>
<dbReference type="Gene3D" id="2.70.98.10">
    <property type="match status" value="1"/>
</dbReference>
<dbReference type="GO" id="GO:0030246">
    <property type="term" value="F:carbohydrate binding"/>
    <property type="evidence" value="ECO:0007669"/>
    <property type="project" value="InterPro"/>
</dbReference>
<proteinExistence type="predicted"/>
<dbReference type="InterPro" id="IPR008183">
    <property type="entry name" value="Aldose_1/G6P_1-epimerase"/>
</dbReference>
<dbReference type="GO" id="GO:0006006">
    <property type="term" value="P:glucose metabolic process"/>
    <property type="evidence" value="ECO:0007669"/>
    <property type="project" value="TreeGrafter"/>
</dbReference>
<sequence length="325" mass="34846">MTSVAQVEEPLRTGVRIASRDLVVDLSPRGARLVRMWARTSSGRWRDVLSGPADDEGYLASPSYAGATIGRVANRIAGGRLDIDGTAYELDRNDDGRTLHGGGDGFDRRTWQVVSTTSGCAVLRLESPDGDQGFPGRVVVTARFVVVGDRLGVRFRATTDRPTCVALTVHPYLHVADDPADARLWVPAAAWLPAAGKVPTGVVEPLDGHPADLRPGRSLADLVGATGGVDHTYAVDGTGMRPVARLRGRDVEVRMSSDQPGLHVYTAHDLPDTGGEPVRGVALEPGLYPDAVHHETWRSPVLRAPEVYVWNAMLRGGPARPLQLV</sequence>
<evidence type="ECO:0000313" key="1">
    <source>
        <dbReference type="EMBL" id="MBB6627786.1"/>
    </source>
</evidence>
<dbReference type="Pfam" id="PF01263">
    <property type="entry name" value="Aldose_epim"/>
    <property type="match status" value="1"/>
</dbReference>
<dbReference type="AlphaFoldDB" id="A0A7X0RGC6"/>
<accession>A0A7X0RGC6</accession>
<keyword evidence="2" id="KW-1185">Reference proteome</keyword>
<comment type="caution">
    <text evidence="1">The sequence shown here is derived from an EMBL/GenBank/DDBJ whole genome shotgun (WGS) entry which is preliminary data.</text>
</comment>
<dbReference type="InterPro" id="IPR014718">
    <property type="entry name" value="GH-type_carb-bd"/>
</dbReference>
<dbReference type="PANTHER" id="PTHR10091">
    <property type="entry name" value="ALDOSE-1-EPIMERASE"/>
    <property type="match status" value="1"/>
</dbReference>
<dbReference type="GO" id="GO:0033499">
    <property type="term" value="P:galactose catabolic process via UDP-galactose, Leloir pathway"/>
    <property type="evidence" value="ECO:0007669"/>
    <property type="project" value="TreeGrafter"/>
</dbReference>
<gene>
    <name evidence="1" type="ORF">H5V45_10685</name>
</gene>
<protein>
    <submittedName>
        <fullName evidence="1">Galactose-1-epimerase</fullName>
    </submittedName>
</protein>
<dbReference type="Proteomes" id="UP000523955">
    <property type="component" value="Unassembled WGS sequence"/>
</dbReference>
<evidence type="ECO:0000313" key="2">
    <source>
        <dbReference type="Proteomes" id="UP000523955"/>
    </source>
</evidence>